<dbReference type="GO" id="GO:0016020">
    <property type="term" value="C:membrane"/>
    <property type="evidence" value="ECO:0007669"/>
    <property type="project" value="UniProtKB-SubCell"/>
</dbReference>
<evidence type="ECO:0000256" key="5">
    <source>
        <dbReference type="ARBA" id="ARBA00023136"/>
    </source>
</evidence>
<evidence type="ECO:0000313" key="9">
    <source>
        <dbReference type="Proteomes" id="UP000007875"/>
    </source>
</evidence>
<evidence type="ECO:0000256" key="2">
    <source>
        <dbReference type="ARBA" id="ARBA00022692"/>
    </source>
</evidence>
<dbReference type="InParanoid" id="H2YLS9"/>
<dbReference type="InterPro" id="IPR009637">
    <property type="entry name" value="GPR107/GPR108-like"/>
</dbReference>
<dbReference type="PANTHER" id="PTHR21229:SF2">
    <property type="entry name" value="RE59932P"/>
    <property type="match status" value="1"/>
</dbReference>
<evidence type="ECO:0000313" key="8">
    <source>
        <dbReference type="Ensembl" id="ENSCSAVP00000006281.1"/>
    </source>
</evidence>
<dbReference type="Ensembl" id="ENSCSAVT00000006360.1">
    <property type="protein sequence ID" value="ENSCSAVP00000006281.1"/>
    <property type="gene ID" value="ENSCSAVG00000003760.1"/>
</dbReference>
<sequence>MALPTVYGVMASMFFFTSFIWMYLLCTTKNPVFKIHYLMAAVVFVKGLSITFHAVDYYFIGKNGKLEAWAIIFYVIHLLKGILLFMCLLLIATGWAFIKYILNDREKKIIMVVIPLQVITNVAYIIMDTEKGNTLYQSWGNIM</sequence>
<reference evidence="8" key="3">
    <citation type="submission" date="2025-09" db="UniProtKB">
        <authorList>
            <consortium name="Ensembl"/>
        </authorList>
    </citation>
    <scope>IDENTIFICATION</scope>
</reference>
<evidence type="ECO:0000256" key="3">
    <source>
        <dbReference type="ARBA" id="ARBA00022729"/>
    </source>
</evidence>
<dbReference type="GeneTree" id="ENSGT00940000169338"/>
<accession>H2YLS9</accession>
<feature type="transmembrane region" description="Helical" evidence="6">
    <location>
        <begin position="109"/>
        <end position="127"/>
    </location>
</feature>
<keyword evidence="3" id="KW-0732">Signal</keyword>
<evidence type="ECO:0000259" key="7">
    <source>
        <dbReference type="Pfam" id="PF06814"/>
    </source>
</evidence>
<dbReference type="Pfam" id="PF06814">
    <property type="entry name" value="GOST_TM"/>
    <property type="match status" value="1"/>
</dbReference>
<feature type="domain" description="GOST seven transmembrane" evidence="7">
    <location>
        <begin position="4"/>
        <end position="136"/>
    </location>
</feature>
<dbReference type="Proteomes" id="UP000007875">
    <property type="component" value="Unassembled WGS sequence"/>
</dbReference>
<dbReference type="AlphaFoldDB" id="H2YLS9"/>
<keyword evidence="5 6" id="KW-0472">Membrane</keyword>
<dbReference type="eggNOG" id="KOG2569">
    <property type="taxonomic scope" value="Eukaryota"/>
</dbReference>
<organism evidence="8 9">
    <name type="scientific">Ciona savignyi</name>
    <name type="common">Pacific transparent sea squirt</name>
    <dbReference type="NCBI Taxonomy" id="51511"/>
    <lineage>
        <taxon>Eukaryota</taxon>
        <taxon>Metazoa</taxon>
        <taxon>Chordata</taxon>
        <taxon>Tunicata</taxon>
        <taxon>Ascidiacea</taxon>
        <taxon>Phlebobranchia</taxon>
        <taxon>Cionidae</taxon>
        <taxon>Ciona</taxon>
    </lineage>
</organism>
<comment type="subcellular location">
    <subcellularLocation>
        <location evidence="1">Membrane</location>
        <topology evidence="1">Multi-pass membrane protein</topology>
    </subcellularLocation>
</comment>
<feature type="transmembrane region" description="Helical" evidence="6">
    <location>
        <begin position="71"/>
        <end position="97"/>
    </location>
</feature>
<feature type="transmembrane region" description="Helical" evidence="6">
    <location>
        <begin position="37"/>
        <end position="59"/>
    </location>
</feature>
<evidence type="ECO:0000256" key="1">
    <source>
        <dbReference type="ARBA" id="ARBA00004141"/>
    </source>
</evidence>
<dbReference type="PANTHER" id="PTHR21229">
    <property type="entry name" value="LUNG SEVEN TRANSMEMBRANE RECEPTOR"/>
    <property type="match status" value="1"/>
</dbReference>
<reference evidence="9" key="1">
    <citation type="submission" date="2003-08" db="EMBL/GenBank/DDBJ databases">
        <authorList>
            <person name="Birren B."/>
            <person name="Nusbaum C."/>
            <person name="Abebe A."/>
            <person name="Abouelleil A."/>
            <person name="Adekoya E."/>
            <person name="Ait-zahra M."/>
            <person name="Allen N."/>
            <person name="Allen T."/>
            <person name="An P."/>
            <person name="Anderson M."/>
            <person name="Anderson S."/>
            <person name="Arachchi H."/>
            <person name="Armbruster J."/>
            <person name="Bachantsang P."/>
            <person name="Baldwin J."/>
            <person name="Barry A."/>
            <person name="Bayul T."/>
            <person name="Blitshsteyn B."/>
            <person name="Bloom T."/>
            <person name="Blye J."/>
            <person name="Boguslavskiy L."/>
            <person name="Borowsky M."/>
            <person name="Boukhgalter B."/>
            <person name="Brunache A."/>
            <person name="Butler J."/>
            <person name="Calixte N."/>
            <person name="Calvo S."/>
            <person name="Camarata J."/>
            <person name="Campo K."/>
            <person name="Chang J."/>
            <person name="Cheshatsang Y."/>
            <person name="Citroen M."/>
            <person name="Collymore A."/>
            <person name="Considine T."/>
            <person name="Cook A."/>
            <person name="Cooke P."/>
            <person name="Corum B."/>
            <person name="Cuomo C."/>
            <person name="David R."/>
            <person name="Dawoe T."/>
            <person name="Degray S."/>
            <person name="Dodge S."/>
            <person name="Dooley K."/>
            <person name="Dorje P."/>
            <person name="Dorjee K."/>
            <person name="Dorris L."/>
            <person name="Duffey N."/>
            <person name="Dupes A."/>
            <person name="Elkins T."/>
            <person name="Engels R."/>
            <person name="Erickson J."/>
            <person name="Farina A."/>
            <person name="Faro S."/>
            <person name="Ferreira P."/>
            <person name="Fischer H."/>
            <person name="Fitzgerald M."/>
            <person name="Foley K."/>
            <person name="Gage D."/>
            <person name="Galagan J."/>
            <person name="Gearin G."/>
            <person name="Gnerre S."/>
            <person name="Gnirke A."/>
            <person name="Goyette A."/>
            <person name="Graham J."/>
            <person name="Grandbois E."/>
            <person name="Gyaltsen K."/>
            <person name="Hafez N."/>
            <person name="Hagopian D."/>
            <person name="Hagos B."/>
            <person name="Hall J."/>
            <person name="Hatcher B."/>
            <person name="Heller A."/>
            <person name="Higgins H."/>
            <person name="Honan T."/>
            <person name="Horn A."/>
            <person name="Houde N."/>
            <person name="Hughes L."/>
            <person name="Hulme W."/>
            <person name="Husby E."/>
            <person name="Iliev I."/>
            <person name="Jaffe D."/>
            <person name="Jones C."/>
            <person name="Kamal M."/>
            <person name="Kamat A."/>
            <person name="Kamvysselis M."/>
            <person name="Karlsson E."/>
            <person name="Kells C."/>
            <person name="Kieu A."/>
            <person name="Kisner P."/>
            <person name="Kodira C."/>
            <person name="Kulbokas E."/>
            <person name="Labutti K."/>
            <person name="Lama D."/>
            <person name="Landers T."/>
            <person name="Leger J."/>
            <person name="Levine S."/>
            <person name="Lewis D."/>
            <person name="Lewis T."/>
            <person name="Lindblad-toh K."/>
            <person name="Liu X."/>
            <person name="Lokyitsang T."/>
            <person name="Lokyitsang Y."/>
            <person name="Lucien O."/>
            <person name="Lui A."/>
            <person name="Ma L.J."/>
            <person name="Mabbitt R."/>
            <person name="Macdonald J."/>
            <person name="Maclean C."/>
            <person name="Major J."/>
            <person name="Manning J."/>
            <person name="Marabella R."/>
            <person name="Maru K."/>
            <person name="Matthews C."/>
            <person name="Mauceli E."/>
            <person name="Mccarthy M."/>
            <person name="Mcdonough S."/>
            <person name="Mcghee T."/>
            <person name="Meldrim J."/>
            <person name="Meneus L."/>
            <person name="Mesirov J."/>
            <person name="Mihalev A."/>
            <person name="Mihova T."/>
            <person name="Mikkelsen T."/>
            <person name="Mlenga V."/>
            <person name="Moru K."/>
            <person name="Mozes J."/>
            <person name="Mulrain L."/>
            <person name="Munson G."/>
            <person name="Naylor J."/>
            <person name="Newes C."/>
            <person name="Nguyen C."/>
            <person name="Nguyen N."/>
            <person name="Nguyen T."/>
            <person name="Nicol R."/>
            <person name="Nielsen C."/>
            <person name="Nizzari M."/>
            <person name="Norbu C."/>
            <person name="Norbu N."/>
            <person name="O'donnell P."/>
            <person name="Okoawo O."/>
            <person name="O'leary S."/>
            <person name="Omotosho B."/>
            <person name="O'neill K."/>
            <person name="Osman S."/>
            <person name="Parker S."/>
            <person name="Perrin D."/>
            <person name="Phunkhang P."/>
            <person name="Piqani B."/>
            <person name="Purcell S."/>
            <person name="Rachupka T."/>
            <person name="Ramasamy U."/>
            <person name="Rameau R."/>
            <person name="Ray V."/>
            <person name="Raymond C."/>
            <person name="Retta R."/>
            <person name="Richardson S."/>
            <person name="Rise C."/>
            <person name="Rodriguez J."/>
            <person name="Rogers J."/>
            <person name="Rogov P."/>
            <person name="Rutman M."/>
            <person name="Schupbach R."/>
            <person name="Seaman C."/>
            <person name="Settipalli S."/>
            <person name="Sharpe T."/>
            <person name="Sheridan J."/>
            <person name="Sherpa N."/>
            <person name="Shi J."/>
            <person name="Smirnov S."/>
            <person name="Smith C."/>
            <person name="Sougnez C."/>
            <person name="Spencer B."/>
            <person name="Stalker J."/>
            <person name="Stange-thomann N."/>
            <person name="Stavropoulos S."/>
            <person name="Stetson K."/>
            <person name="Stone C."/>
            <person name="Stone S."/>
            <person name="Stubbs M."/>
            <person name="Talamas J."/>
            <person name="Tchuinga P."/>
            <person name="Tenzing P."/>
            <person name="Tesfaye S."/>
            <person name="Theodore J."/>
            <person name="Thoulutsang Y."/>
            <person name="Topham K."/>
            <person name="Towey S."/>
            <person name="Tsamla T."/>
            <person name="Tsomo N."/>
            <person name="Vallee D."/>
            <person name="Vassiliev H."/>
            <person name="Venkataraman V."/>
            <person name="Vinson J."/>
            <person name="Vo A."/>
            <person name="Wade C."/>
            <person name="Wang S."/>
            <person name="Wangchuk T."/>
            <person name="Wangdi T."/>
            <person name="Whittaker C."/>
            <person name="Wilkinson J."/>
            <person name="Wu Y."/>
            <person name="Wyman D."/>
            <person name="Yadav S."/>
            <person name="Yang S."/>
            <person name="Yang X."/>
            <person name="Yeager S."/>
            <person name="Yee E."/>
            <person name="Young G."/>
            <person name="Zainoun J."/>
            <person name="Zembeck L."/>
            <person name="Zimmer A."/>
            <person name="Zody M."/>
            <person name="Lander E."/>
        </authorList>
    </citation>
    <scope>NUCLEOTIDE SEQUENCE [LARGE SCALE GENOMIC DNA]</scope>
</reference>
<keyword evidence="9" id="KW-1185">Reference proteome</keyword>
<dbReference type="HOGENOM" id="CLU_1810460_0_0_1"/>
<reference evidence="8" key="2">
    <citation type="submission" date="2025-08" db="UniProtKB">
        <authorList>
            <consortium name="Ensembl"/>
        </authorList>
    </citation>
    <scope>IDENTIFICATION</scope>
</reference>
<name>H2YLS9_CIOSA</name>
<keyword evidence="2 6" id="KW-0812">Transmembrane</keyword>
<dbReference type="GO" id="GO:0005794">
    <property type="term" value="C:Golgi apparatus"/>
    <property type="evidence" value="ECO:0007669"/>
    <property type="project" value="TreeGrafter"/>
</dbReference>
<dbReference type="InterPro" id="IPR053937">
    <property type="entry name" value="GOST_TM"/>
</dbReference>
<evidence type="ECO:0000256" key="6">
    <source>
        <dbReference type="SAM" id="Phobius"/>
    </source>
</evidence>
<keyword evidence="4 6" id="KW-1133">Transmembrane helix</keyword>
<dbReference type="OMA" id="KLEAWAI"/>
<protein>
    <recommendedName>
        <fullName evidence="7">GOST seven transmembrane domain-containing protein</fullName>
    </recommendedName>
</protein>
<proteinExistence type="predicted"/>
<evidence type="ECO:0000256" key="4">
    <source>
        <dbReference type="ARBA" id="ARBA00022989"/>
    </source>
</evidence>
<feature type="transmembrane region" description="Helical" evidence="6">
    <location>
        <begin position="6"/>
        <end position="25"/>
    </location>
</feature>